<protein>
    <submittedName>
        <fullName evidence="4">Acyltransferase family protein</fullName>
        <ecNumber evidence="4">2.3.-.-</ecNumber>
    </submittedName>
</protein>
<keyword evidence="5" id="KW-1185">Reference proteome</keyword>
<dbReference type="PANTHER" id="PTHR23028:SF53">
    <property type="entry name" value="ACYL_TRANSF_3 DOMAIN-CONTAINING PROTEIN"/>
    <property type="match status" value="1"/>
</dbReference>
<keyword evidence="2" id="KW-0812">Transmembrane</keyword>
<feature type="compositionally biased region" description="Low complexity" evidence="1">
    <location>
        <begin position="1"/>
        <end position="13"/>
    </location>
</feature>
<dbReference type="Proteomes" id="UP001566476">
    <property type="component" value="Unassembled WGS sequence"/>
</dbReference>
<keyword evidence="2" id="KW-1133">Transmembrane helix</keyword>
<keyword evidence="4" id="KW-0012">Acyltransferase</keyword>
<gene>
    <name evidence="4" type="ORF">AB2L28_20130</name>
</gene>
<keyword evidence="2" id="KW-0472">Membrane</keyword>
<feature type="region of interest" description="Disordered" evidence="1">
    <location>
        <begin position="1"/>
        <end position="20"/>
    </location>
</feature>
<name>A0ABV4I784_9ACTN</name>
<evidence type="ECO:0000313" key="5">
    <source>
        <dbReference type="Proteomes" id="UP001566476"/>
    </source>
</evidence>
<keyword evidence="4" id="KW-0808">Transferase</keyword>
<feature type="transmembrane region" description="Helical" evidence="2">
    <location>
        <begin position="322"/>
        <end position="339"/>
    </location>
</feature>
<comment type="caution">
    <text evidence="4">The sequence shown here is derived from an EMBL/GenBank/DDBJ whole genome shotgun (WGS) entry which is preliminary data.</text>
</comment>
<dbReference type="Pfam" id="PF01757">
    <property type="entry name" value="Acyl_transf_3"/>
    <property type="match status" value="1"/>
</dbReference>
<feature type="transmembrane region" description="Helical" evidence="2">
    <location>
        <begin position="190"/>
        <end position="212"/>
    </location>
</feature>
<feature type="domain" description="Acyltransferase 3" evidence="3">
    <location>
        <begin position="49"/>
        <end position="357"/>
    </location>
</feature>
<proteinExistence type="predicted"/>
<organism evidence="4 5">
    <name type="scientific">Kineococcus mangrovi</name>
    <dbReference type="NCBI Taxonomy" id="1660183"/>
    <lineage>
        <taxon>Bacteria</taxon>
        <taxon>Bacillati</taxon>
        <taxon>Actinomycetota</taxon>
        <taxon>Actinomycetes</taxon>
        <taxon>Kineosporiales</taxon>
        <taxon>Kineosporiaceae</taxon>
        <taxon>Kineococcus</taxon>
    </lineage>
</organism>
<feature type="transmembrane region" description="Helical" evidence="2">
    <location>
        <begin position="292"/>
        <end position="310"/>
    </location>
</feature>
<dbReference type="EC" id="2.3.-.-" evidence="4"/>
<reference evidence="4 5" key="1">
    <citation type="submission" date="2024-07" db="EMBL/GenBank/DDBJ databases">
        <authorList>
            <person name="Thanompreechachai J."/>
            <person name="Duangmal K."/>
        </authorList>
    </citation>
    <scope>NUCLEOTIDE SEQUENCE [LARGE SCALE GENOMIC DNA]</scope>
    <source>
        <strain evidence="4 5">TBRC 1896</strain>
    </source>
</reference>
<feature type="transmembrane region" description="Helical" evidence="2">
    <location>
        <begin position="53"/>
        <end position="74"/>
    </location>
</feature>
<feature type="transmembrane region" description="Helical" evidence="2">
    <location>
        <begin position="345"/>
        <end position="365"/>
    </location>
</feature>
<evidence type="ECO:0000256" key="2">
    <source>
        <dbReference type="SAM" id="Phobius"/>
    </source>
</evidence>
<evidence type="ECO:0000259" key="3">
    <source>
        <dbReference type="Pfam" id="PF01757"/>
    </source>
</evidence>
<dbReference type="EMBL" id="JBGGTQ010000012">
    <property type="protein sequence ID" value="MEZ0494553.1"/>
    <property type="molecule type" value="Genomic_DNA"/>
</dbReference>
<evidence type="ECO:0000313" key="4">
    <source>
        <dbReference type="EMBL" id="MEZ0494553.1"/>
    </source>
</evidence>
<feature type="transmembrane region" description="Helical" evidence="2">
    <location>
        <begin position="217"/>
        <end position="238"/>
    </location>
</feature>
<dbReference type="RefSeq" id="WP_370720785.1">
    <property type="nucleotide sequence ID" value="NZ_JBGGTQ010000012.1"/>
</dbReference>
<evidence type="ECO:0000256" key="1">
    <source>
        <dbReference type="SAM" id="MobiDB-lite"/>
    </source>
</evidence>
<sequence length="389" mass="41554">MTTRTTPKTPGRPDVGRRADDLRPRVPAAWSGAGTRARTLATAFDPRRNALDVLRLGLALTVALVHTMLLGLGHQPQAGSTDVGSLAVDGFFVLSGFLVTASFLRLRSLRRYLWHRALRILPGFYVSLVLTAALAAPVLALLSGRSATSVFSGPDSAVDYVVANGALLMRQFEIAGLGPDPSGTVVNGSLWTLFFEAACYGIVAALGVVGVLARRRWVVLVLLGLLWATTVSATAGFNPFGSELMLRFTFIFLLGAAGHLYADRVPLSLPLAVASVVLVVVGLQLLPDYRALAGPAFAYALLYAVVRLPLRWRPRWDLSYGIYVWHWPIALVLSTAGLADVAGAGFVPVSLACAAAVAALSWRFVEAPALSFKDAAWVTRGRRRAGVRP</sequence>
<dbReference type="InterPro" id="IPR002656">
    <property type="entry name" value="Acyl_transf_3_dom"/>
</dbReference>
<dbReference type="PANTHER" id="PTHR23028">
    <property type="entry name" value="ACETYLTRANSFERASE"/>
    <property type="match status" value="1"/>
</dbReference>
<feature type="transmembrane region" description="Helical" evidence="2">
    <location>
        <begin position="269"/>
        <end position="286"/>
    </location>
</feature>
<feature type="transmembrane region" description="Helical" evidence="2">
    <location>
        <begin position="244"/>
        <end position="262"/>
    </location>
</feature>
<dbReference type="InterPro" id="IPR050879">
    <property type="entry name" value="Acyltransferase_3"/>
</dbReference>
<feature type="transmembrane region" description="Helical" evidence="2">
    <location>
        <begin position="86"/>
        <end position="106"/>
    </location>
</feature>
<dbReference type="GO" id="GO:0016746">
    <property type="term" value="F:acyltransferase activity"/>
    <property type="evidence" value="ECO:0007669"/>
    <property type="project" value="UniProtKB-KW"/>
</dbReference>
<feature type="transmembrane region" description="Helical" evidence="2">
    <location>
        <begin position="118"/>
        <end position="142"/>
    </location>
</feature>
<accession>A0ABV4I784</accession>